<evidence type="ECO:0000259" key="3">
    <source>
        <dbReference type="PROSITE" id="PS50921"/>
    </source>
</evidence>
<accession>A0ABP8S335</accession>
<dbReference type="InterPro" id="IPR036388">
    <property type="entry name" value="WH-like_DNA-bd_sf"/>
</dbReference>
<name>A0ABP8S335_9PSEU</name>
<proteinExistence type="predicted"/>
<sequence>MDDGHFGKRFLELMLESLRAALPGCTGVGLCLSRTGEDGRSASAVGVAGPLDEAQWAAGDGPLVEAAKGDSAVVCPDLAADERWPGFPRPEGCSGLAVVAVPSSWDERGPVLLTAYVDTARGDLGPDALAVLDRYEPLLATGLGVVEYCADELVRADEMIAMMRRRQLIEQAKGMVMASAELDAEGAFALLVRASQRENVKVRDLAGGLVTRTGDAGGVPDAARGAAERLWIALHSQGA</sequence>
<evidence type="ECO:0000256" key="2">
    <source>
        <dbReference type="ARBA" id="ARBA00023163"/>
    </source>
</evidence>
<feature type="domain" description="ANTAR" evidence="3">
    <location>
        <begin position="149"/>
        <end position="210"/>
    </location>
</feature>
<evidence type="ECO:0000256" key="1">
    <source>
        <dbReference type="ARBA" id="ARBA00023015"/>
    </source>
</evidence>
<dbReference type="Gene3D" id="3.30.450.40">
    <property type="match status" value="1"/>
</dbReference>
<gene>
    <name evidence="4" type="ORF">GCM10023175_63670</name>
</gene>
<dbReference type="Pfam" id="PF03861">
    <property type="entry name" value="ANTAR"/>
    <property type="match status" value="1"/>
</dbReference>
<reference evidence="5" key="1">
    <citation type="journal article" date="2019" name="Int. J. Syst. Evol. Microbiol.">
        <title>The Global Catalogue of Microorganisms (GCM) 10K type strain sequencing project: providing services to taxonomists for standard genome sequencing and annotation.</title>
        <authorList>
            <consortium name="The Broad Institute Genomics Platform"/>
            <consortium name="The Broad Institute Genome Sequencing Center for Infectious Disease"/>
            <person name="Wu L."/>
            <person name="Ma J."/>
        </authorList>
    </citation>
    <scope>NUCLEOTIDE SEQUENCE [LARGE SCALE GENOMIC DNA]</scope>
    <source>
        <strain evidence="5">JCM 17906</strain>
    </source>
</reference>
<comment type="caution">
    <text evidence="4">The sequence shown here is derived from an EMBL/GenBank/DDBJ whole genome shotgun (WGS) entry which is preliminary data.</text>
</comment>
<keyword evidence="1" id="KW-0805">Transcription regulation</keyword>
<dbReference type="SUPFAM" id="SSF55781">
    <property type="entry name" value="GAF domain-like"/>
    <property type="match status" value="1"/>
</dbReference>
<dbReference type="EMBL" id="BAABGT010000106">
    <property type="protein sequence ID" value="GAA4558072.1"/>
    <property type="molecule type" value="Genomic_DNA"/>
</dbReference>
<dbReference type="InterPro" id="IPR029016">
    <property type="entry name" value="GAF-like_dom_sf"/>
</dbReference>
<keyword evidence="2" id="KW-0804">Transcription</keyword>
<evidence type="ECO:0000313" key="4">
    <source>
        <dbReference type="EMBL" id="GAA4558072.1"/>
    </source>
</evidence>
<dbReference type="Gene3D" id="1.10.10.10">
    <property type="entry name" value="Winged helix-like DNA-binding domain superfamily/Winged helix DNA-binding domain"/>
    <property type="match status" value="1"/>
</dbReference>
<dbReference type="InterPro" id="IPR005561">
    <property type="entry name" value="ANTAR"/>
</dbReference>
<evidence type="ECO:0000313" key="5">
    <source>
        <dbReference type="Proteomes" id="UP001501598"/>
    </source>
</evidence>
<protein>
    <submittedName>
        <fullName evidence="4">ANTAR domain-containing protein</fullName>
    </submittedName>
</protein>
<dbReference type="Proteomes" id="UP001501598">
    <property type="component" value="Unassembled WGS sequence"/>
</dbReference>
<dbReference type="PROSITE" id="PS50921">
    <property type="entry name" value="ANTAR"/>
    <property type="match status" value="1"/>
</dbReference>
<keyword evidence="5" id="KW-1185">Reference proteome</keyword>
<dbReference type="RefSeq" id="WP_345426632.1">
    <property type="nucleotide sequence ID" value="NZ_BAABGT010000106.1"/>
</dbReference>
<organism evidence="4 5">
    <name type="scientific">Pseudonocardia xishanensis</name>
    <dbReference type="NCBI Taxonomy" id="630995"/>
    <lineage>
        <taxon>Bacteria</taxon>
        <taxon>Bacillati</taxon>
        <taxon>Actinomycetota</taxon>
        <taxon>Actinomycetes</taxon>
        <taxon>Pseudonocardiales</taxon>
        <taxon>Pseudonocardiaceae</taxon>
        <taxon>Pseudonocardia</taxon>
    </lineage>
</organism>
<dbReference type="SMART" id="SM01012">
    <property type="entry name" value="ANTAR"/>
    <property type="match status" value="1"/>
</dbReference>